<dbReference type="InParanoid" id="A0A482WP76"/>
<reference evidence="1 2" key="1">
    <citation type="journal article" date="2017" name="Gigascience">
        <title>Genome sequence of the small brown planthopper, Laodelphax striatellus.</title>
        <authorList>
            <person name="Zhu J."/>
            <person name="Jiang F."/>
            <person name="Wang X."/>
            <person name="Yang P."/>
            <person name="Bao Y."/>
            <person name="Zhao W."/>
            <person name="Wang W."/>
            <person name="Lu H."/>
            <person name="Wang Q."/>
            <person name="Cui N."/>
            <person name="Li J."/>
            <person name="Chen X."/>
            <person name="Luo L."/>
            <person name="Yu J."/>
            <person name="Kang L."/>
            <person name="Cui F."/>
        </authorList>
    </citation>
    <scope>NUCLEOTIDE SEQUENCE [LARGE SCALE GENOMIC DNA]</scope>
    <source>
        <strain evidence="1">Lst14</strain>
    </source>
</reference>
<organism evidence="1 2">
    <name type="scientific">Laodelphax striatellus</name>
    <name type="common">Small brown planthopper</name>
    <name type="synonym">Delphax striatella</name>
    <dbReference type="NCBI Taxonomy" id="195883"/>
    <lineage>
        <taxon>Eukaryota</taxon>
        <taxon>Metazoa</taxon>
        <taxon>Ecdysozoa</taxon>
        <taxon>Arthropoda</taxon>
        <taxon>Hexapoda</taxon>
        <taxon>Insecta</taxon>
        <taxon>Pterygota</taxon>
        <taxon>Neoptera</taxon>
        <taxon>Paraneoptera</taxon>
        <taxon>Hemiptera</taxon>
        <taxon>Auchenorrhyncha</taxon>
        <taxon>Fulgoroidea</taxon>
        <taxon>Delphacidae</taxon>
        <taxon>Criomorphinae</taxon>
        <taxon>Laodelphax</taxon>
    </lineage>
</organism>
<name>A0A482WP76_LAOST</name>
<gene>
    <name evidence="1" type="ORF">LSTR_LSTR016703</name>
</gene>
<protein>
    <submittedName>
        <fullName evidence="1">Uncharacterized protein</fullName>
    </submittedName>
</protein>
<dbReference type="EMBL" id="QKKF02030262">
    <property type="protein sequence ID" value="RZF34830.1"/>
    <property type="molecule type" value="Genomic_DNA"/>
</dbReference>
<accession>A0A482WP76</accession>
<evidence type="ECO:0000313" key="2">
    <source>
        <dbReference type="Proteomes" id="UP000291343"/>
    </source>
</evidence>
<keyword evidence="2" id="KW-1185">Reference proteome</keyword>
<sequence>MDLTGYAVEMPRDSNNAMLRSVVSVSIRFAFLRQSLANAPPPAPIGRIFPIPPEPARTCREGKLFERLLHSTV</sequence>
<dbReference type="AlphaFoldDB" id="A0A482WP76"/>
<evidence type="ECO:0000313" key="1">
    <source>
        <dbReference type="EMBL" id="RZF34830.1"/>
    </source>
</evidence>
<comment type="caution">
    <text evidence="1">The sequence shown here is derived from an EMBL/GenBank/DDBJ whole genome shotgun (WGS) entry which is preliminary data.</text>
</comment>
<proteinExistence type="predicted"/>
<dbReference type="Proteomes" id="UP000291343">
    <property type="component" value="Unassembled WGS sequence"/>
</dbReference>